<dbReference type="InterPro" id="IPR012340">
    <property type="entry name" value="NA-bd_OB-fold"/>
</dbReference>
<evidence type="ECO:0000259" key="2">
    <source>
        <dbReference type="Pfam" id="PF12172"/>
    </source>
</evidence>
<feature type="domain" description="ChsH2 C-terminal OB-fold" evidence="1">
    <location>
        <begin position="59"/>
        <end position="116"/>
    </location>
</feature>
<sequence length="137" mass="14262">MTPDLAQSVPNLISDKLVTLAADGSASLEGGRCKACAALSFPRAEVCTECLSLEVDGTALSSEGRLYSYSVVHQAPKGWKVPYALGYVDLPEGVRVLAHIDAPLQAIAIDQPVRLSLGVVATDASGADLSTYTFVPA</sequence>
<name>A0ABU3S6W3_9HYPH</name>
<reference evidence="3 4" key="1">
    <citation type="submission" date="2023-09" db="EMBL/GenBank/DDBJ databases">
        <title>Whole genome shotgun sequencing (WGS) of Bosea sp. ZW T0_25, isolated from stored onions (Allium cepa).</title>
        <authorList>
            <person name="Stoll D.A."/>
            <person name="Huch M."/>
        </authorList>
    </citation>
    <scope>NUCLEOTIDE SEQUENCE [LARGE SCALE GENOMIC DNA]</scope>
    <source>
        <strain evidence="3 4">ZW T0_25</strain>
    </source>
</reference>
<evidence type="ECO:0000313" key="3">
    <source>
        <dbReference type="EMBL" id="MDU0340525.1"/>
    </source>
</evidence>
<evidence type="ECO:0000259" key="1">
    <source>
        <dbReference type="Pfam" id="PF01796"/>
    </source>
</evidence>
<dbReference type="Proteomes" id="UP001254257">
    <property type="component" value="Unassembled WGS sequence"/>
</dbReference>
<comment type="caution">
    <text evidence="3">The sequence shown here is derived from an EMBL/GenBank/DDBJ whole genome shotgun (WGS) entry which is preliminary data.</text>
</comment>
<keyword evidence="4" id="KW-1185">Reference proteome</keyword>
<protein>
    <submittedName>
        <fullName evidence="3">OB-fold domain-containing protein</fullName>
    </submittedName>
</protein>
<evidence type="ECO:0000313" key="4">
    <source>
        <dbReference type="Proteomes" id="UP001254257"/>
    </source>
</evidence>
<dbReference type="Pfam" id="PF01796">
    <property type="entry name" value="OB_ChsH2_C"/>
    <property type="match status" value="1"/>
</dbReference>
<feature type="domain" description="ChsH2 rubredoxin-like zinc ribbon" evidence="2">
    <location>
        <begin position="28"/>
        <end position="55"/>
    </location>
</feature>
<dbReference type="Pfam" id="PF12172">
    <property type="entry name" value="zf-ChsH2"/>
    <property type="match status" value="1"/>
</dbReference>
<dbReference type="PANTHER" id="PTHR34075">
    <property type="entry name" value="BLR3430 PROTEIN"/>
    <property type="match status" value="1"/>
</dbReference>
<dbReference type="InterPro" id="IPR052513">
    <property type="entry name" value="Thioester_dehydratase-like"/>
</dbReference>
<dbReference type="RefSeq" id="WP_316018392.1">
    <property type="nucleotide sequence ID" value="NZ_JAWDID010000014.1"/>
</dbReference>
<organism evidence="3 4">
    <name type="scientific">Bosea rubneri</name>
    <dbReference type="NCBI Taxonomy" id="3075434"/>
    <lineage>
        <taxon>Bacteria</taxon>
        <taxon>Pseudomonadati</taxon>
        <taxon>Pseudomonadota</taxon>
        <taxon>Alphaproteobacteria</taxon>
        <taxon>Hyphomicrobiales</taxon>
        <taxon>Boseaceae</taxon>
        <taxon>Bosea</taxon>
    </lineage>
</organism>
<gene>
    <name evidence="3" type="ORF">RKE40_11555</name>
</gene>
<proteinExistence type="predicted"/>
<dbReference type="InterPro" id="IPR002878">
    <property type="entry name" value="ChsH2_C"/>
</dbReference>
<accession>A0ABU3S6W3</accession>
<dbReference type="SUPFAM" id="SSF50249">
    <property type="entry name" value="Nucleic acid-binding proteins"/>
    <property type="match status" value="1"/>
</dbReference>
<dbReference type="EMBL" id="JAWDID010000014">
    <property type="protein sequence ID" value="MDU0340525.1"/>
    <property type="molecule type" value="Genomic_DNA"/>
</dbReference>
<dbReference type="InterPro" id="IPR022002">
    <property type="entry name" value="ChsH2_Znr"/>
</dbReference>
<dbReference type="PANTHER" id="PTHR34075:SF5">
    <property type="entry name" value="BLR3430 PROTEIN"/>
    <property type="match status" value="1"/>
</dbReference>